<proteinExistence type="predicted"/>
<protein>
    <submittedName>
        <fullName evidence="2">T9SS type A sorting domain-containing protein</fullName>
    </submittedName>
</protein>
<organism evidence="2 3">
    <name type="scientific">Hymenobacter volaticus</name>
    <dbReference type="NCBI Taxonomy" id="2932254"/>
    <lineage>
        <taxon>Bacteria</taxon>
        <taxon>Pseudomonadati</taxon>
        <taxon>Bacteroidota</taxon>
        <taxon>Cytophagia</taxon>
        <taxon>Cytophagales</taxon>
        <taxon>Hymenobacteraceae</taxon>
        <taxon>Hymenobacter</taxon>
    </lineage>
</organism>
<feature type="domain" description="Secretion system C-terminal sorting" evidence="1">
    <location>
        <begin position="902"/>
        <end position="972"/>
    </location>
</feature>
<dbReference type="InterPro" id="IPR026444">
    <property type="entry name" value="Secre_tail"/>
</dbReference>
<evidence type="ECO:0000259" key="1">
    <source>
        <dbReference type="Pfam" id="PF18962"/>
    </source>
</evidence>
<evidence type="ECO:0000313" key="2">
    <source>
        <dbReference type="EMBL" id="UOQ64900.1"/>
    </source>
</evidence>
<dbReference type="Pfam" id="PF18962">
    <property type="entry name" value="Por_Secre_tail"/>
    <property type="match status" value="1"/>
</dbReference>
<dbReference type="NCBIfam" id="TIGR04183">
    <property type="entry name" value="Por_Secre_tail"/>
    <property type="match status" value="1"/>
</dbReference>
<name>A0ABY4G207_9BACT</name>
<dbReference type="Proteomes" id="UP000830401">
    <property type="component" value="Chromosome"/>
</dbReference>
<dbReference type="RefSeq" id="WP_245118910.1">
    <property type="nucleotide sequence ID" value="NZ_CP095061.1"/>
</dbReference>
<accession>A0ABY4G207</accession>
<dbReference type="InterPro" id="IPR013783">
    <property type="entry name" value="Ig-like_fold"/>
</dbReference>
<dbReference type="EMBL" id="CP095061">
    <property type="protein sequence ID" value="UOQ64900.1"/>
    <property type="molecule type" value="Genomic_DNA"/>
</dbReference>
<keyword evidence="3" id="KW-1185">Reference proteome</keyword>
<sequence>MVTTTASLPSTTNLILQIRKPSGISNRQYRIDDLTLREYVPSLTATINNQIFPETPVNQQSETRLLTVTGSDLTDNIVIAAPAGYLVRSANTTTTYAQSVTLAPNTNGNASAQFDLIFAPTLTTAPGPYPYPVTRNINVASTGATTVSVTVSGSATAPQPILTANPISLAFGTQTVGTSSAGQTFQLTGQDLTGNVTVTPSAGFEIRQSGGTFSPNQLIIAPSSGSLNVLIEVRFVPGTTGDITGNIIATGNGSSRATVAVSGSGTPAPVMPVISASPNALDFQTITSSGSTQNQTFTASATNLSGPLTLTPSNANIQIRNATVIGSNFASAPLNINPNASGNITNQTIEVRLVRTVSQGSFSGSVALTSTGATQVDVSINANNPTGAISDISLTNSILREFSTSPTIPSSIQSYTVSADNLLQDLTITAPQFFQISLTNNLSAPGGFNSLGTVTGNSIVLPRITGSSTPSQNNDVELTTIYVRYYPPAAQTNRGQVVTNSSAPAETQYVTVNGSSEPEVNVRGTFTEVLNQVKGTQSAAQSLVIVGARLNSSVVLRVPQDPEPPTTASPLNPSRTPQFQISRVADFSDIGTTNNPTGYSLTLVPDGNDSLARITLYARYAPTRVGSSLADLLFRTPDLGGNVEFDRRPNARLQGRSIDVEPTRQSGGTLTRSSDGRSVTIVFKQEDGSTFPGNPEAAGFGENRLIIASLNSTLTAGSFPVDATPYDPNNNEYGGNNPNSRINGNYVVFASSAATATITGLDPNTTYYFFGFEYNNDQVGGAENYKTPNLPIGIQLPLPVQLVDFTAQLRKRKVNLQWVTASEKNNRGFEVQRSQNGKQFSTVLFKEGHGTTSSRSTYEAIDEQPLPGVSYYRLKQIDNDGKFVYSPVVTVKSQNVTEVTAYPNPTSGKLTISLPQEQVSAAVNIRITDLSGRIVKTLSLPATNEVDLSELKAGTYLITVVTEHEQTTRRVVKN</sequence>
<gene>
    <name evidence="2" type="ORF">MUN86_15175</name>
</gene>
<evidence type="ECO:0000313" key="3">
    <source>
        <dbReference type="Proteomes" id="UP000830401"/>
    </source>
</evidence>
<reference evidence="2" key="1">
    <citation type="submission" date="2022-04" db="EMBL/GenBank/DDBJ databases">
        <title>Hymenobacter sp. isolated from the air.</title>
        <authorList>
            <person name="Won M."/>
            <person name="Lee C.-M."/>
            <person name="Woen H.-Y."/>
            <person name="Kwon S.-W."/>
        </authorList>
    </citation>
    <scope>NUCLEOTIDE SEQUENCE</scope>
    <source>
        <strain evidence="2">5420S-77</strain>
    </source>
</reference>
<dbReference type="Gene3D" id="2.60.40.10">
    <property type="entry name" value="Immunoglobulins"/>
    <property type="match status" value="2"/>
</dbReference>